<keyword evidence="2 6" id="KW-0812">Transmembrane</keyword>
<dbReference type="InterPro" id="IPR002645">
    <property type="entry name" value="STAS_dom"/>
</dbReference>
<evidence type="ECO:0000256" key="5">
    <source>
        <dbReference type="SAM" id="MobiDB-lite"/>
    </source>
</evidence>
<dbReference type="Pfam" id="PF00916">
    <property type="entry name" value="Sulfate_transp"/>
    <property type="match status" value="1"/>
</dbReference>
<dbReference type="InterPro" id="IPR001902">
    <property type="entry name" value="SLC26A/SulP_fam"/>
</dbReference>
<dbReference type="EMBL" id="JAAPAO010000578">
    <property type="protein sequence ID" value="KAF4656775.1"/>
    <property type="molecule type" value="Genomic_DNA"/>
</dbReference>
<dbReference type="Gene3D" id="3.30.750.24">
    <property type="entry name" value="STAS domain"/>
    <property type="match status" value="1"/>
</dbReference>
<feature type="transmembrane region" description="Helical" evidence="6">
    <location>
        <begin position="189"/>
        <end position="205"/>
    </location>
</feature>
<feature type="transmembrane region" description="Helical" evidence="6">
    <location>
        <begin position="460"/>
        <end position="491"/>
    </location>
</feature>
<dbReference type="GO" id="GO:0016020">
    <property type="term" value="C:membrane"/>
    <property type="evidence" value="ECO:0007669"/>
    <property type="project" value="UniProtKB-SubCell"/>
</dbReference>
<feature type="transmembrane region" description="Helical" evidence="6">
    <location>
        <begin position="361"/>
        <end position="383"/>
    </location>
</feature>
<keyword evidence="9" id="KW-1185">Reference proteome</keyword>
<evidence type="ECO:0000259" key="7">
    <source>
        <dbReference type="PROSITE" id="PS50801"/>
    </source>
</evidence>
<feature type="transmembrane region" description="Helical" evidence="6">
    <location>
        <begin position="403"/>
        <end position="427"/>
    </location>
</feature>
<dbReference type="AlphaFoldDB" id="A0A7J6LC05"/>
<evidence type="ECO:0000256" key="4">
    <source>
        <dbReference type="ARBA" id="ARBA00023136"/>
    </source>
</evidence>
<dbReference type="InterPro" id="IPR036513">
    <property type="entry name" value="STAS_dom_sf"/>
</dbReference>
<evidence type="ECO:0000256" key="1">
    <source>
        <dbReference type="ARBA" id="ARBA00004141"/>
    </source>
</evidence>
<gene>
    <name evidence="8" type="ORF">FOL47_008753</name>
</gene>
<dbReference type="OrthoDB" id="438491at2759"/>
<dbReference type="Pfam" id="PF01740">
    <property type="entry name" value="STAS"/>
    <property type="match status" value="1"/>
</dbReference>
<dbReference type="Proteomes" id="UP000591131">
    <property type="component" value="Unassembled WGS sequence"/>
</dbReference>
<dbReference type="InterPro" id="IPR011547">
    <property type="entry name" value="SLC26A/SulP_dom"/>
</dbReference>
<protein>
    <recommendedName>
        <fullName evidence="7">STAS domain-containing protein</fullName>
    </recommendedName>
</protein>
<evidence type="ECO:0000256" key="6">
    <source>
        <dbReference type="SAM" id="Phobius"/>
    </source>
</evidence>
<feature type="transmembrane region" description="Helical" evidence="6">
    <location>
        <begin position="328"/>
        <end position="349"/>
    </location>
</feature>
<evidence type="ECO:0000313" key="9">
    <source>
        <dbReference type="Proteomes" id="UP000591131"/>
    </source>
</evidence>
<evidence type="ECO:0000256" key="3">
    <source>
        <dbReference type="ARBA" id="ARBA00022989"/>
    </source>
</evidence>
<sequence>MSYKPKTSPAFFGQAGKLSRKHGSDVQLIKSLATPLLTETPCLKRDRLPAFSPKNFRRQLEAWIPLISVLKRYSRGYIKNDLMGGITLGLITLSQSIAHANIAHVGLINGPYSCVWPVLVYAIFGTSPHMSVGTGAMMALMTGEHVAKIPDLEIRTAMGCQLALITGFAMCLMAALRLSFLVRFISRPALSGFVTGAAFVIVASLMKDFFGLHRVDKGVNFFQNMFYVCVSLHTASPAVTLLSVLTIGIINGLARYRSRHRAIEFIAGFKELVAVIVATALCFSMSLVYRQKLLASFGDDSGWEDFIPHVGSVPSGLPSFQLPPLNNLSGVAPSGVMVALMCYISSFAAAKKFAIVDGYEIHAGTELGVMGVANVVGSVFGAFPVQGGLSRTSISHYIGVKTQVAGIVAALIAIGGLTFLTSLMYWIPNAALAGIIISATPHLTDFDLAKWLWRNSKRDFAVWSVAVGGTLLFGLLQGVFLAVVLSVTFMIQKIATPPTNAMGRLSNGHWRALAYWPRQAKTVPGLLVFGINGPLLFVNWEFVKDRLLQTERKYSRYCGKAVEAVVIQMTGVPFIDATAIQGLEELAIEFHGRGVALWFAGSHGSVRRLLENVLVEREIIEQKDLVQQVEAVVQQALRQISLPVTTHAAVVIQRWWRNRRQQRLQEEGDSGGNRYINALLKVFVTGRIQVGWAIDDDTIEEMYRNRSLKVVPSTPDLVADRSPSRRGGPPEIRYERRPGYVSSMRRSNSIV</sequence>
<comment type="subcellular location">
    <subcellularLocation>
        <location evidence="1">Membrane</location>
        <topology evidence="1">Multi-pass membrane protein</topology>
    </subcellularLocation>
</comment>
<feature type="transmembrane region" description="Helical" evidence="6">
    <location>
        <begin position="271"/>
        <end position="289"/>
    </location>
</feature>
<reference evidence="8 9" key="1">
    <citation type="submission" date="2020-04" db="EMBL/GenBank/DDBJ databases">
        <title>Perkinsus chesapeaki whole genome sequence.</title>
        <authorList>
            <person name="Bogema D.R."/>
        </authorList>
    </citation>
    <scope>NUCLEOTIDE SEQUENCE [LARGE SCALE GENOMIC DNA]</scope>
    <source>
        <strain evidence="8">ATCC PRA-425</strain>
    </source>
</reference>
<dbReference type="PANTHER" id="PTHR11814">
    <property type="entry name" value="SULFATE TRANSPORTER"/>
    <property type="match status" value="1"/>
</dbReference>
<accession>A0A7J6LC05</accession>
<dbReference type="PROSITE" id="PS50801">
    <property type="entry name" value="STAS"/>
    <property type="match status" value="1"/>
</dbReference>
<keyword evidence="3 6" id="KW-1133">Transmembrane helix</keyword>
<proteinExistence type="predicted"/>
<name>A0A7J6LC05_PERCH</name>
<dbReference type="CDD" id="cd07042">
    <property type="entry name" value="STAS_SulP_like_sulfate_transporter"/>
    <property type="match status" value="1"/>
</dbReference>
<feature type="transmembrane region" description="Helical" evidence="6">
    <location>
        <begin position="225"/>
        <end position="250"/>
    </location>
</feature>
<dbReference type="GO" id="GO:0055085">
    <property type="term" value="P:transmembrane transport"/>
    <property type="evidence" value="ECO:0007669"/>
    <property type="project" value="InterPro"/>
</dbReference>
<organism evidence="8 9">
    <name type="scientific">Perkinsus chesapeaki</name>
    <name type="common">Clam parasite</name>
    <name type="synonym">Perkinsus andrewsi</name>
    <dbReference type="NCBI Taxonomy" id="330153"/>
    <lineage>
        <taxon>Eukaryota</taxon>
        <taxon>Sar</taxon>
        <taxon>Alveolata</taxon>
        <taxon>Perkinsozoa</taxon>
        <taxon>Perkinsea</taxon>
        <taxon>Perkinsida</taxon>
        <taxon>Perkinsidae</taxon>
        <taxon>Perkinsus</taxon>
    </lineage>
</organism>
<evidence type="ECO:0000256" key="2">
    <source>
        <dbReference type="ARBA" id="ARBA00022692"/>
    </source>
</evidence>
<keyword evidence="4 6" id="KW-0472">Membrane</keyword>
<dbReference type="SUPFAM" id="SSF52091">
    <property type="entry name" value="SpoIIaa-like"/>
    <property type="match status" value="1"/>
</dbReference>
<feature type="domain" description="STAS" evidence="7">
    <location>
        <begin position="516"/>
        <end position="636"/>
    </location>
</feature>
<feature type="transmembrane region" description="Helical" evidence="6">
    <location>
        <begin position="162"/>
        <end position="182"/>
    </location>
</feature>
<comment type="caution">
    <text evidence="8">The sequence shown here is derived from an EMBL/GenBank/DDBJ whole genome shotgun (WGS) entry which is preliminary data.</text>
</comment>
<feature type="region of interest" description="Disordered" evidence="5">
    <location>
        <begin position="714"/>
        <end position="735"/>
    </location>
</feature>
<evidence type="ECO:0000313" key="8">
    <source>
        <dbReference type="EMBL" id="KAF4656775.1"/>
    </source>
</evidence>